<dbReference type="EMBL" id="CP090166">
    <property type="protein sequence ID" value="UJO16286.1"/>
    <property type="molecule type" value="Genomic_DNA"/>
</dbReference>
<dbReference type="Pfam" id="PF00149">
    <property type="entry name" value="Metallophos"/>
    <property type="match status" value="1"/>
</dbReference>
<gene>
    <name evidence="3" type="ORF">CLAFUR5_04878</name>
</gene>
<dbReference type="PANTHER" id="PTHR32440:SF11">
    <property type="entry name" value="METALLOPHOSPHOESTERASE DOMAIN-CONTAINING PROTEIN"/>
    <property type="match status" value="1"/>
</dbReference>
<accession>A0A9Q8LF56</accession>
<feature type="domain" description="Calcineurin-like phosphoesterase" evidence="2">
    <location>
        <begin position="75"/>
        <end position="337"/>
    </location>
</feature>
<dbReference type="OrthoDB" id="783096at2759"/>
<sequence length="445" mass="49305">MTFKYELLSQPSARRPPSLLHRYRFVIMLVTVLALVYLTTVCSGRALPFNVAKKSRWEPLRFDEDGNFQLAIFEDLHFGENAWDSWGPQQDLNSVRVLNDVLAAETQHLVILNGDLITGENQYKFNATSKIDQIVAPIVQRNLPWASTYGNHDSDFNLSRSDILAREQCYPNALTRSDVNAPNAGVSNYYLPVYPHNGGNVPCLILWSFDSRGGFLYQQRNATGAKVGQPNWVDQSVVDWFKTTNKRLTTRYNATIPSLAFVHIPTNASQALQTQAGVNPYYQPGINDDYPLAQQAQGYCPNGTNDGTCDYGGQDVPFMDAITSTPGLLALFSGHDHGDTWCYKWNHLLPGMSIKGNGVNICFGQHSGYGGYGSWTRGARQVRVSEEGLREGKVETWIRLETGGVVGSVELNATYGEDRYPATLNTNSSCGSCNYSRVTPMPGTG</sequence>
<dbReference type="GO" id="GO:0005737">
    <property type="term" value="C:cytoplasm"/>
    <property type="evidence" value="ECO:0007669"/>
    <property type="project" value="TreeGrafter"/>
</dbReference>
<dbReference type="GeneID" id="71984756"/>
<keyword evidence="1" id="KW-1133">Transmembrane helix</keyword>
<dbReference type="Proteomes" id="UP000756132">
    <property type="component" value="Chromosome 4"/>
</dbReference>
<evidence type="ECO:0000313" key="4">
    <source>
        <dbReference type="Proteomes" id="UP000756132"/>
    </source>
</evidence>
<feature type="transmembrane region" description="Helical" evidence="1">
    <location>
        <begin position="25"/>
        <end position="47"/>
    </location>
</feature>
<dbReference type="RefSeq" id="XP_047760652.1">
    <property type="nucleotide sequence ID" value="XM_047904026.1"/>
</dbReference>
<dbReference type="KEGG" id="ffu:CLAFUR5_04878"/>
<keyword evidence="4" id="KW-1185">Reference proteome</keyword>
<dbReference type="InterPro" id="IPR029052">
    <property type="entry name" value="Metallo-depent_PP-like"/>
</dbReference>
<keyword evidence="1" id="KW-0812">Transmembrane</keyword>
<evidence type="ECO:0000313" key="3">
    <source>
        <dbReference type="EMBL" id="UJO16286.1"/>
    </source>
</evidence>
<reference evidence="3" key="2">
    <citation type="journal article" date="2022" name="Microb. Genom.">
        <title>A chromosome-scale genome assembly of the tomato pathogen Cladosporium fulvum reveals a compartmentalized genome architecture and the presence of a dispensable chromosome.</title>
        <authorList>
            <person name="Zaccaron A.Z."/>
            <person name="Chen L.H."/>
            <person name="Samaras A."/>
            <person name="Stergiopoulos I."/>
        </authorList>
    </citation>
    <scope>NUCLEOTIDE SEQUENCE</scope>
    <source>
        <strain evidence="3">Race5_Kim</strain>
    </source>
</reference>
<evidence type="ECO:0000259" key="2">
    <source>
        <dbReference type="Pfam" id="PF00149"/>
    </source>
</evidence>
<evidence type="ECO:0000256" key="1">
    <source>
        <dbReference type="SAM" id="Phobius"/>
    </source>
</evidence>
<keyword evidence="1" id="KW-0472">Membrane</keyword>
<dbReference type="InterPro" id="IPR004843">
    <property type="entry name" value="Calcineurin-like_PHP"/>
</dbReference>
<organism evidence="3 4">
    <name type="scientific">Passalora fulva</name>
    <name type="common">Tomato leaf mold</name>
    <name type="synonym">Cladosporium fulvum</name>
    <dbReference type="NCBI Taxonomy" id="5499"/>
    <lineage>
        <taxon>Eukaryota</taxon>
        <taxon>Fungi</taxon>
        <taxon>Dikarya</taxon>
        <taxon>Ascomycota</taxon>
        <taxon>Pezizomycotina</taxon>
        <taxon>Dothideomycetes</taxon>
        <taxon>Dothideomycetidae</taxon>
        <taxon>Mycosphaerellales</taxon>
        <taxon>Mycosphaerellaceae</taxon>
        <taxon>Fulvia</taxon>
    </lineage>
</organism>
<dbReference type="Gene3D" id="3.60.21.10">
    <property type="match status" value="1"/>
</dbReference>
<name>A0A9Q8LF56_PASFU</name>
<proteinExistence type="predicted"/>
<dbReference type="CDD" id="cd07383">
    <property type="entry name" value="MPP_Dcr2"/>
    <property type="match status" value="1"/>
</dbReference>
<dbReference type="PANTHER" id="PTHR32440">
    <property type="entry name" value="PHOSPHATASE DCR2-RELATED-RELATED"/>
    <property type="match status" value="1"/>
</dbReference>
<protein>
    <submittedName>
        <fullName evidence="3">Inactive purple acid phosphatase 16</fullName>
    </submittedName>
</protein>
<dbReference type="SUPFAM" id="SSF56300">
    <property type="entry name" value="Metallo-dependent phosphatases"/>
    <property type="match status" value="1"/>
</dbReference>
<dbReference type="GO" id="GO:0016788">
    <property type="term" value="F:hydrolase activity, acting on ester bonds"/>
    <property type="evidence" value="ECO:0007669"/>
    <property type="project" value="TreeGrafter"/>
</dbReference>
<reference evidence="3" key="1">
    <citation type="submission" date="2021-12" db="EMBL/GenBank/DDBJ databases">
        <authorList>
            <person name="Zaccaron A."/>
            <person name="Stergiopoulos I."/>
        </authorList>
    </citation>
    <scope>NUCLEOTIDE SEQUENCE</scope>
    <source>
        <strain evidence="3">Race5_Kim</strain>
    </source>
</reference>
<dbReference type="AlphaFoldDB" id="A0A9Q8LF56"/>